<dbReference type="EMBL" id="SNRW01029750">
    <property type="protein sequence ID" value="KAA6358509.1"/>
    <property type="molecule type" value="Genomic_DNA"/>
</dbReference>
<dbReference type="PANTHER" id="PTHR47219">
    <property type="entry name" value="RAB GTPASE-ACTIVATING PROTEIN 1-LIKE"/>
    <property type="match status" value="1"/>
</dbReference>
<dbReference type="OrthoDB" id="295078at2759"/>
<sequence>MQNSEKSSVENIDVKQAQIFDRYGFKLENNFKISGEGTRTELNQDVIKEYRIMLLQLPSTHEEQIVKDLHRTFPEQRDFMDGELICTKLFQTLKAYAVYDPELGYCQGIGFIAAVLNMYYTAEESFYMLVLILDEREDNVGGFNDRVPHSILSVEQLDIDDISPVSGVGIHTGGYGLRRLFIHNFPLLQES</sequence>
<evidence type="ECO:0000313" key="2">
    <source>
        <dbReference type="EMBL" id="KAA6358509.1"/>
    </source>
</evidence>
<evidence type="ECO:0000313" key="3">
    <source>
        <dbReference type="Proteomes" id="UP000324800"/>
    </source>
</evidence>
<evidence type="ECO:0000259" key="1">
    <source>
        <dbReference type="PROSITE" id="PS50086"/>
    </source>
</evidence>
<dbReference type="Pfam" id="PF00566">
    <property type="entry name" value="RabGAP-TBC"/>
    <property type="match status" value="1"/>
</dbReference>
<comment type="caution">
    <text evidence="2">The sequence shown here is derived from an EMBL/GenBank/DDBJ whole genome shotgun (WGS) entry which is preliminary data.</text>
</comment>
<dbReference type="Proteomes" id="UP000324800">
    <property type="component" value="Unassembled WGS sequence"/>
</dbReference>
<dbReference type="GO" id="GO:0031267">
    <property type="term" value="F:small GTPase binding"/>
    <property type="evidence" value="ECO:0007669"/>
    <property type="project" value="TreeGrafter"/>
</dbReference>
<feature type="domain" description="Rab-GAP TBC" evidence="1">
    <location>
        <begin position="45"/>
        <end position="191"/>
    </location>
</feature>
<dbReference type="InterPro" id="IPR035969">
    <property type="entry name" value="Rab-GAP_TBC_sf"/>
</dbReference>
<accession>A0A5J4TKD5</accession>
<gene>
    <name evidence="2" type="ORF">EZS28_045964</name>
</gene>
<dbReference type="AlphaFoldDB" id="A0A5J4TKD5"/>
<dbReference type="InterPro" id="IPR050302">
    <property type="entry name" value="Rab_GAP_TBC_domain"/>
</dbReference>
<dbReference type="SUPFAM" id="SSF47923">
    <property type="entry name" value="Ypt/Rab-GAP domain of gyp1p"/>
    <property type="match status" value="1"/>
</dbReference>
<proteinExistence type="predicted"/>
<dbReference type="Gene3D" id="1.10.8.270">
    <property type="entry name" value="putative rabgap domain of human tbc1 domain family member 14 like domains"/>
    <property type="match status" value="1"/>
</dbReference>
<protein>
    <recommendedName>
        <fullName evidence="1">Rab-GAP TBC domain-containing protein</fullName>
    </recommendedName>
</protein>
<dbReference type="PANTHER" id="PTHR47219:SF9">
    <property type="entry name" value="GTPASE ACTIVATING PROTEIN AND CENTROSOME-ASSOCIATED, ISOFORM B"/>
    <property type="match status" value="1"/>
</dbReference>
<dbReference type="InterPro" id="IPR000195">
    <property type="entry name" value="Rab-GAP-TBC_dom"/>
</dbReference>
<reference evidence="2 3" key="1">
    <citation type="submission" date="2019-03" db="EMBL/GenBank/DDBJ databases">
        <title>Single cell metagenomics reveals metabolic interactions within the superorganism composed of flagellate Streblomastix strix and complex community of Bacteroidetes bacteria on its surface.</title>
        <authorList>
            <person name="Treitli S.C."/>
            <person name="Kolisko M."/>
            <person name="Husnik F."/>
            <person name="Keeling P."/>
            <person name="Hampl V."/>
        </authorList>
    </citation>
    <scope>NUCLEOTIDE SEQUENCE [LARGE SCALE GENOMIC DNA]</scope>
    <source>
        <strain evidence="2">ST1C</strain>
    </source>
</reference>
<organism evidence="2 3">
    <name type="scientific">Streblomastix strix</name>
    <dbReference type="NCBI Taxonomy" id="222440"/>
    <lineage>
        <taxon>Eukaryota</taxon>
        <taxon>Metamonada</taxon>
        <taxon>Preaxostyla</taxon>
        <taxon>Oxymonadida</taxon>
        <taxon>Streblomastigidae</taxon>
        <taxon>Streblomastix</taxon>
    </lineage>
</organism>
<dbReference type="PROSITE" id="PS50086">
    <property type="entry name" value="TBC_RABGAP"/>
    <property type="match status" value="1"/>
</dbReference>
<dbReference type="GO" id="GO:0005096">
    <property type="term" value="F:GTPase activator activity"/>
    <property type="evidence" value="ECO:0007669"/>
    <property type="project" value="TreeGrafter"/>
</dbReference>
<feature type="non-terminal residue" evidence="2">
    <location>
        <position position="191"/>
    </location>
</feature>
<name>A0A5J4TKD5_9EUKA</name>